<protein>
    <submittedName>
        <fullName evidence="2">Uncharacterized protein</fullName>
    </submittedName>
</protein>
<dbReference type="EMBL" id="JBDJPC010000014">
    <property type="protein sequence ID" value="KAL1488444.1"/>
    <property type="molecule type" value="Genomic_DNA"/>
</dbReference>
<evidence type="ECO:0000313" key="3">
    <source>
        <dbReference type="Proteomes" id="UP001566132"/>
    </source>
</evidence>
<gene>
    <name evidence="2" type="ORF">ABEB36_014915</name>
</gene>
<feature type="compositionally biased region" description="Basic residues" evidence="1">
    <location>
        <begin position="1"/>
        <end position="11"/>
    </location>
</feature>
<proteinExistence type="predicted"/>
<comment type="caution">
    <text evidence="2">The sequence shown here is derived from an EMBL/GenBank/DDBJ whole genome shotgun (WGS) entry which is preliminary data.</text>
</comment>
<reference evidence="2 3" key="1">
    <citation type="submission" date="2024-05" db="EMBL/GenBank/DDBJ databases">
        <title>Genetic variation in Jamaican populations of the coffee berry borer (Hypothenemus hampei).</title>
        <authorList>
            <person name="Errbii M."/>
            <person name="Myrie A."/>
        </authorList>
    </citation>
    <scope>NUCLEOTIDE SEQUENCE [LARGE SCALE GENOMIC DNA]</scope>
    <source>
        <strain evidence="2">JA-Hopewell-2020-01-JO</strain>
        <tissue evidence="2">Whole body</tissue>
    </source>
</reference>
<accession>A0ABD1E1J3</accession>
<keyword evidence="3" id="KW-1185">Reference proteome</keyword>
<dbReference type="Proteomes" id="UP001566132">
    <property type="component" value="Unassembled WGS sequence"/>
</dbReference>
<organism evidence="2 3">
    <name type="scientific">Hypothenemus hampei</name>
    <name type="common">Coffee berry borer</name>
    <dbReference type="NCBI Taxonomy" id="57062"/>
    <lineage>
        <taxon>Eukaryota</taxon>
        <taxon>Metazoa</taxon>
        <taxon>Ecdysozoa</taxon>
        <taxon>Arthropoda</taxon>
        <taxon>Hexapoda</taxon>
        <taxon>Insecta</taxon>
        <taxon>Pterygota</taxon>
        <taxon>Neoptera</taxon>
        <taxon>Endopterygota</taxon>
        <taxon>Coleoptera</taxon>
        <taxon>Polyphaga</taxon>
        <taxon>Cucujiformia</taxon>
        <taxon>Curculionidae</taxon>
        <taxon>Scolytinae</taxon>
        <taxon>Hypothenemus</taxon>
    </lineage>
</organism>
<evidence type="ECO:0000313" key="2">
    <source>
        <dbReference type="EMBL" id="KAL1488444.1"/>
    </source>
</evidence>
<feature type="region of interest" description="Disordered" evidence="1">
    <location>
        <begin position="1"/>
        <end position="23"/>
    </location>
</feature>
<name>A0ABD1E1J3_HYPHA</name>
<dbReference type="AlphaFoldDB" id="A0ABD1E1J3"/>
<evidence type="ECO:0000256" key="1">
    <source>
        <dbReference type="SAM" id="MobiDB-lite"/>
    </source>
</evidence>
<sequence length="107" mass="12539">MAVRRKKHRHSSVSSTSSSDSRVDLRRTLEGINRRLEIIEEWERRRYFTIIERRRGSMGTGPSTTISDWDRTVTINTQGEELHEEITEFWPSLMSKGLDEESKANVM</sequence>